<dbReference type="PANTHER" id="PTHR30250:SF10">
    <property type="entry name" value="LIPOPOLYSACCHARIDE BIOSYNTHESIS PROTEIN WZXC"/>
    <property type="match status" value="1"/>
</dbReference>
<dbReference type="RefSeq" id="WP_145360570.1">
    <property type="nucleotide sequence ID" value="NZ_CP036265.1"/>
</dbReference>
<organism evidence="8 9">
    <name type="scientific">Alienimonas californiensis</name>
    <dbReference type="NCBI Taxonomy" id="2527989"/>
    <lineage>
        <taxon>Bacteria</taxon>
        <taxon>Pseudomonadati</taxon>
        <taxon>Planctomycetota</taxon>
        <taxon>Planctomycetia</taxon>
        <taxon>Planctomycetales</taxon>
        <taxon>Planctomycetaceae</taxon>
        <taxon>Alienimonas</taxon>
    </lineage>
</organism>
<comment type="similarity">
    <text evidence="2">Belongs to the polysaccharide synthase family.</text>
</comment>
<keyword evidence="4 7" id="KW-0812">Transmembrane</keyword>
<evidence type="ECO:0000256" key="3">
    <source>
        <dbReference type="ARBA" id="ARBA00022475"/>
    </source>
</evidence>
<evidence type="ECO:0000313" key="9">
    <source>
        <dbReference type="Proteomes" id="UP000318741"/>
    </source>
</evidence>
<evidence type="ECO:0000313" key="8">
    <source>
        <dbReference type="EMBL" id="QDT17649.1"/>
    </source>
</evidence>
<dbReference type="GO" id="GO:0005886">
    <property type="term" value="C:plasma membrane"/>
    <property type="evidence" value="ECO:0007669"/>
    <property type="project" value="UniProtKB-SubCell"/>
</dbReference>
<feature type="transmembrane region" description="Helical" evidence="7">
    <location>
        <begin position="359"/>
        <end position="381"/>
    </location>
</feature>
<feature type="transmembrane region" description="Helical" evidence="7">
    <location>
        <begin position="245"/>
        <end position="264"/>
    </location>
</feature>
<dbReference type="EMBL" id="CP036265">
    <property type="protein sequence ID" value="QDT17649.1"/>
    <property type="molecule type" value="Genomic_DNA"/>
</dbReference>
<proteinExistence type="inferred from homology"/>
<dbReference type="InterPro" id="IPR050833">
    <property type="entry name" value="Poly_Biosynth_Transport"/>
</dbReference>
<feature type="transmembrane region" description="Helical" evidence="7">
    <location>
        <begin position="413"/>
        <end position="434"/>
    </location>
</feature>
<dbReference type="AlphaFoldDB" id="A0A517PE57"/>
<evidence type="ECO:0008006" key="10">
    <source>
        <dbReference type="Google" id="ProtNLM"/>
    </source>
</evidence>
<dbReference type="Proteomes" id="UP000318741">
    <property type="component" value="Chromosome"/>
</dbReference>
<accession>A0A517PE57</accession>
<dbReference type="PANTHER" id="PTHR30250">
    <property type="entry name" value="PST FAMILY PREDICTED COLANIC ACID TRANSPORTER"/>
    <property type="match status" value="1"/>
</dbReference>
<reference evidence="8 9" key="1">
    <citation type="submission" date="2019-02" db="EMBL/GenBank/DDBJ databases">
        <title>Deep-cultivation of Planctomycetes and their phenomic and genomic characterization uncovers novel biology.</title>
        <authorList>
            <person name="Wiegand S."/>
            <person name="Jogler M."/>
            <person name="Boedeker C."/>
            <person name="Pinto D."/>
            <person name="Vollmers J."/>
            <person name="Rivas-Marin E."/>
            <person name="Kohn T."/>
            <person name="Peeters S.H."/>
            <person name="Heuer A."/>
            <person name="Rast P."/>
            <person name="Oberbeckmann S."/>
            <person name="Bunk B."/>
            <person name="Jeske O."/>
            <person name="Meyerdierks A."/>
            <person name="Storesund J.E."/>
            <person name="Kallscheuer N."/>
            <person name="Luecker S."/>
            <person name="Lage O.M."/>
            <person name="Pohl T."/>
            <person name="Merkel B.J."/>
            <person name="Hornburger P."/>
            <person name="Mueller R.-W."/>
            <person name="Bruemmer F."/>
            <person name="Labrenz M."/>
            <person name="Spormann A.M."/>
            <person name="Op den Camp H."/>
            <person name="Overmann J."/>
            <person name="Amann R."/>
            <person name="Jetten M.S.M."/>
            <person name="Mascher T."/>
            <person name="Medema M.H."/>
            <person name="Devos D.P."/>
            <person name="Kaster A.-K."/>
            <person name="Ovreas L."/>
            <person name="Rohde M."/>
            <person name="Galperin M.Y."/>
            <person name="Jogler C."/>
        </authorList>
    </citation>
    <scope>NUCLEOTIDE SEQUENCE [LARGE SCALE GENOMIC DNA]</scope>
    <source>
        <strain evidence="8 9">CA12</strain>
    </source>
</reference>
<keyword evidence="3" id="KW-1003">Cell membrane</keyword>
<evidence type="ECO:0000256" key="4">
    <source>
        <dbReference type="ARBA" id="ARBA00022692"/>
    </source>
</evidence>
<keyword evidence="9" id="KW-1185">Reference proteome</keyword>
<sequence>MPPPARFAARLAARAEFDATVAWALGVRFWQIVAAPITALLIADRFSETEQDYYYTIAGLLGLDALCRLGLSEVLVALTAHAFADDTVGSSARRLTGLTRFAGRWAALSSAAFAVGVGAFGAWSLSGADVASGLKAAWAGPWWTAAVCTAGSVAVAPALAVLTGCGQVGPVTRTQTLAAVAANVGAWAVMLFGGSLWAVAAACAGRLAIEAALIVRSWPLLRTLAGDDAAAFCWRVDVWPMQWRAAVQSSAAAAAAAGLTLVLFRHRDLLGAGEAGRLGMSWSAALALQYGGTAWLNTRAPRLGALAAKQDRAGFDCLFARTFLASWAAVAAGAVAGTALVWALNLWGVPLAERLLPPAAFGALVAGSVALHVPLSLAGYLRAWRAEAFVAPAVGMWAAVGLATWTLGPRYGAIGVAWGFSGAIMLVGVPLYALRWRAVVRRLPAAAAPLRRPTA</sequence>
<evidence type="ECO:0000256" key="2">
    <source>
        <dbReference type="ARBA" id="ARBA00007430"/>
    </source>
</evidence>
<gene>
    <name evidence="8" type="ORF">CA12_37790</name>
</gene>
<feature type="transmembrane region" description="Helical" evidence="7">
    <location>
        <begin position="177"/>
        <end position="200"/>
    </location>
</feature>
<feature type="transmembrane region" description="Helical" evidence="7">
    <location>
        <begin position="388"/>
        <end position="407"/>
    </location>
</feature>
<evidence type="ECO:0000256" key="5">
    <source>
        <dbReference type="ARBA" id="ARBA00022989"/>
    </source>
</evidence>
<dbReference type="KEGG" id="acaf:CA12_37790"/>
<comment type="subcellular location">
    <subcellularLocation>
        <location evidence="1">Cell membrane</location>
        <topology evidence="1">Multi-pass membrane protein</topology>
    </subcellularLocation>
</comment>
<feature type="transmembrane region" description="Helical" evidence="7">
    <location>
        <begin position="21"/>
        <end position="42"/>
    </location>
</feature>
<protein>
    <recommendedName>
        <fullName evidence="10">Polysaccharide biosynthesis protein</fullName>
    </recommendedName>
</protein>
<name>A0A517PE57_9PLAN</name>
<feature type="transmembrane region" description="Helical" evidence="7">
    <location>
        <begin position="322"/>
        <end position="347"/>
    </location>
</feature>
<feature type="transmembrane region" description="Helical" evidence="7">
    <location>
        <begin position="54"/>
        <end position="84"/>
    </location>
</feature>
<keyword evidence="5 7" id="KW-1133">Transmembrane helix</keyword>
<feature type="transmembrane region" description="Helical" evidence="7">
    <location>
        <begin position="143"/>
        <end position="165"/>
    </location>
</feature>
<dbReference type="OrthoDB" id="8562875at2"/>
<evidence type="ECO:0000256" key="1">
    <source>
        <dbReference type="ARBA" id="ARBA00004651"/>
    </source>
</evidence>
<feature type="transmembrane region" description="Helical" evidence="7">
    <location>
        <begin position="105"/>
        <end position="123"/>
    </location>
</feature>
<evidence type="ECO:0000256" key="6">
    <source>
        <dbReference type="ARBA" id="ARBA00023136"/>
    </source>
</evidence>
<evidence type="ECO:0000256" key="7">
    <source>
        <dbReference type="SAM" id="Phobius"/>
    </source>
</evidence>
<keyword evidence="6 7" id="KW-0472">Membrane</keyword>